<keyword evidence="7 11" id="KW-0812">Transmembrane</keyword>
<evidence type="ECO:0000256" key="3">
    <source>
        <dbReference type="ARBA" id="ARBA00012438"/>
    </source>
</evidence>
<dbReference type="InterPro" id="IPR003660">
    <property type="entry name" value="HAMP_dom"/>
</dbReference>
<dbReference type="PRINTS" id="PR00344">
    <property type="entry name" value="BCTRLSENSOR"/>
</dbReference>
<dbReference type="OrthoDB" id="1931120at2"/>
<protein>
    <recommendedName>
        <fullName evidence="3">histidine kinase</fullName>
        <ecNumber evidence="3">2.7.13.3</ecNumber>
    </recommendedName>
</protein>
<comment type="catalytic activity">
    <reaction evidence="1">
        <text>ATP + protein L-histidine = ADP + protein N-phospho-L-histidine.</text>
        <dbReference type="EC" id="2.7.13.3"/>
    </reaction>
</comment>
<dbReference type="PANTHER" id="PTHR43065">
    <property type="entry name" value="SENSOR HISTIDINE KINASE"/>
    <property type="match status" value="1"/>
</dbReference>
<keyword evidence="15" id="KW-1185">Reference proteome</keyword>
<evidence type="ECO:0000256" key="5">
    <source>
        <dbReference type="ARBA" id="ARBA00022553"/>
    </source>
</evidence>
<dbReference type="SUPFAM" id="SSF158472">
    <property type="entry name" value="HAMP domain-like"/>
    <property type="match status" value="1"/>
</dbReference>
<organism evidence="14 15">
    <name type="scientific">Ketobacter alkanivorans</name>
    <dbReference type="NCBI Taxonomy" id="1917421"/>
    <lineage>
        <taxon>Bacteria</taxon>
        <taxon>Pseudomonadati</taxon>
        <taxon>Pseudomonadota</taxon>
        <taxon>Gammaproteobacteria</taxon>
        <taxon>Pseudomonadales</taxon>
        <taxon>Ketobacteraceae</taxon>
        <taxon>Ketobacter</taxon>
    </lineage>
</organism>
<dbReference type="InterPro" id="IPR004358">
    <property type="entry name" value="Sig_transdc_His_kin-like_C"/>
</dbReference>
<evidence type="ECO:0000256" key="9">
    <source>
        <dbReference type="ARBA" id="ARBA00022989"/>
    </source>
</evidence>
<dbReference type="Gene3D" id="6.10.340.10">
    <property type="match status" value="1"/>
</dbReference>
<dbReference type="SUPFAM" id="SSF55874">
    <property type="entry name" value="ATPase domain of HSP90 chaperone/DNA topoisomerase II/histidine kinase"/>
    <property type="match status" value="1"/>
</dbReference>
<dbReference type="Gene3D" id="3.30.565.10">
    <property type="entry name" value="Histidine kinase-like ATPase, C-terminal domain"/>
    <property type="match status" value="1"/>
</dbReference>
<evidence type="ECO:0000259" key="13">
    <source>
        <dbReference type="PROSITE" id="PS50885"/>
    </source>
</evidence>
<dbReference type="InterPro" id="IPR003594">
    <property type="entry name" value="HATPase_dom"/>
</dbReference>
<dbReference type="CDD" id="cd06225">
    <property type="entry name" value="HAMP"/>
    <property type="match status" value="1"/>
</dbReference>
<dbReference type="KEGG" id="kak:Kalk_06005"/>
<evidence type="ECO:0000256" key="1">
    <source>
        <dbReference type="ARBA" id="ARBA00000085"/>
    </source>
</evidence>
<dbReference type="SUPFAM" id="SSF47384">
    <property type="entry name" value="Homodimeric domain of signal transducing histidine kinase"/>
    <property type="match status" value="1"/>
</dbReference>
<dbReference type="CDD" id="cd00082">
    <property type="entry name" value="HisKA"/>
    <property type="match status" value="1"/>
</dbReference>
<dbReference type="Gene3D" id="1.10.287.130">
    <property type="match status" value="1"/>
</dbReference>
<dbReference type="Proteomes" id="UP000235116">
    <property type="component" value="Chromosome"/>
</dbReference>
<evidence type="ECO:0000256" key="4">
    <source>
        <dbReference type="ARBA" id="ARBA00022475"/>
    </source>
</evidence>
<dbReference type="PROSITE" id="PS50885">
    <property type="entry name" value="HAMP"/>
    <property type="match status" value="1"/>
</dbReference>
<evidence type="ECO:0000259" key="12">
    <source>
        <dbReference type="PROSITE" id="PS50109"/>
    </source>
</evidence>
<gene>
    <name evidence="14" type="ORF">Kalk_06005</name>
</gene>
<keyword evidence="10" id="KW-0175">Coiled coil</keyword>
<dbReference type="SUPFAM" id="SSF103190">
    <property type="entry name" value="Sensory domain-like"/>
    <property type="match status" value="1"/>
</dbReference>
<dbReference type="Pfam" id="PF02518">
    <property type="entry name" value="HATPase_c"/>
    <property type="match status" value="1"/>
</dbReference>
<keyword evidence="5" id="KW-0597">Phosphoprotein</keyword>
<feature type="domain" description="HAMP" evidence="13">
    <location>
        <begin position="227"/>
        <end position="281"/>
    </location>
</feature>
<dbReference type="PANTHER" id="PTHR43065:SF48">
    <property type="entry name" value="HISTIDINE KINASE"/>
    <property type="match status" value="1"/>
</dbReference>
<keyword evidence="6" id="KW-0808">Transferase</keyword>
<reference evidence="15" key="1">
    <citation type="submission" date="2017-08" db="EMBL/GenBank/DDBJ databases">
        <title>Direct submision.</title>
        <authorList>
            <person name="Kim S.-J."/>
            <person name="Rhee S.-K."/>
        </authorList>
    </citation>
    <scope>NUCLEOTIDE SEQUENCE [LARGE SCALE GENOMIC DNA]</scope>
    <source>
        <strain evidence="15">GI5</strain>
    </source>
</reference>
<evidence type="ECO:0000256" key="7">
    <source>
        <dbReference type="ARBA" id="ARBA00022692"/>
    </source>
</evidence>
<evidence type="ECO:0000256" key="6">
    <source>
        <dbReference type="ARBA" id="ARBA00022679"/>
    </source>
</evidence>
<evidence type="ECO:0000256" key="10">
    <source>
        <dbReference type="SAM" id="Coils"/>
    </source>
</evidence>
<dbReference type="GO" id="GO:0000155">
    <property type="term" value="F:phosphorelay sensor kinase activity"/>
    <property type="evidence" value="ECO:0007669"/>
    <property type="project" value="InterPro"/>
</dbReference>
<name>A0A2K9LIJ2_9GAMM</name>
<dbReference type="EC" id="2.7.13.3" evidence="3"/>
<feature type="domain" description="Histidine kinase" evidence="12">
    <location>
        <begin position="465"/>
        <end position="642"/>
    </location>
</feature>
<keyword evidence="4" id="KW-1003">Cell membrane</keyword>
<comment type="subcellular location">
    <subcellularLocation>
        <location evidence="2">Cell membrane</location>
        <topology evidence="2">Multi-pass membrane protein</topology>
    </subcellularLocation>
</comment>
<evidence type="ECO:0000256" key="2">
    <source>
        <dbReference type="ARBA" id="ARBA00004651"/>
    </source>
</evidence>
<evidence type="ECO:0000313" key="15">
    <source>
        <dbReference type="Proteomes" id="UP000235116"/>
    </source>
</evidence>
<sequence>MTHPFKRSIRKKLVTVMLLLVLSVLALLTYWQISTQKDLLQSELQKQTDLMLENLNNRALFQADQLTRQTEEEIASFNLFDLSSSLLEVTRLNRELDFIILTDDTGRIVIHTADASLQQTVYSDTLYQNELVISITDEPPMLSQWSGAALSRAVQNANSIIYRLPVEVGNRQWGELIISYSLTNLKAQIKESEAENTAIINGHTLRSLLTATTILLITFVIISRLSERLSAPIVRLTSLAERLSKGDFSVANQVQVQTNDEVGVLSAQFSEMAVNLEKAYHELEEYNLLLERKVNERTQQLNLRNEELIQAINELEDSQQQLVHSEKMAALGQLVASIAHEVNTPLGAIQASAGNATKFYTAYANDLNNLFELNSPQDQQLFLWALRNARPMESLTTREERAAKRAAIQILDENGIKRAEDIAEMLIDMGLAGQTEELLPQLSAPHHFEVIQSAYHLTGIMRSNQTIYSATARASKIVFALKSFARQDQFGEKVESDLNEGINTVLVLYSGLLKQGCEVVKEFERLPLLSCHADELNQVWTNLIHNALQAMNYKGVLTIKTRLDESASRPQIMVQVTDTGQGIPPELKNRIWESFFTTKESGEGSGLGLGICKRIIEKHNGRIFFESRQGETTFTVVLPLQA</sequence>
<dbReference type="PROSITE" id="PS50109">
    <property type="entry name" value="HIS_KIN"/>
    <property type="match status" value="1"/>
</dbReference>
<dbReference type="Pfam" id="PF00672">
    <property type="entry name" value="HAMP"/>
    <property type="match status" value="1"/>
</dbReference>
<dbReference type="SMART" id="SM00387">
    <property type="entry name" value="HATPase_c"/>
    <property type="match status" value="1"/>
</dbReference>
<proteinExistence type="predicted"/>
<dbReference type="InterPro" id="IPR036097">
    <property type="entry name" value="HisK_dim/P_sf"/>
</dbReference>
<feature type="coiled-coil region" evidence="10">
    <location>
        <begin position="273"/>
        <end position="325"/>
    </location>
</feature>
<dbReference type="AlphaFoldDB" id="A0A2K9LIJ2"/>
<dbReference type="GO" id="GO:0005886">
    <property type="term" value="C:plasma membrane"/>
    <property type="evidence" value="ECO:0007669"/>
    <property type="project" value="UniProtKB-SubCell"/>
</dbReference>
<keyword evidence="8" id="KW-0418">Kinase</keyword>
<dbReference type="InterPro" id="IPR003661">
    <property type="entry name" value="HisK_dim/P_dom"/>
</dbReference>
<dbReference type="RefSeq" id="WP_101893338.1">
    <property type="nucleotide sequence ID" value="NZ_CP022684.1"/>
</dbReference>
<dbReference type="InterPro" id="IPR036890">
    <property type="entry name" value="HATPase_C_sf"/>
</dbReference>
<dbReference type="InterPro" id="IPR029151">
    <property type="entry name" value="Sensor-like_sf"/>
</dbReference>
<evidence type="ECO:0000256" key="11">
    <source>
        <dbReference type="SAM" id="Phobius"/>
    </source>
</evidence>
<accession>A0A2K9LIJ2</accession>
<dbReference type="SMART" id="SM00304">
    <property type="entry name" value="HAMP"/>
    <property type="match status" value="1"/>
</dbReference>
<evidence type="ECO:0000313" key="14">
    <source>
        <dbReference type="EMBL" id="AUM12001.1"/>
    </source>
</evidence>
<dbReference type="EMBL" id="CP022684">
    <property type="protein sequence ID" value="AUM12001.1"/>
    <property type="molecule type" value="Genomic_DNA"/>
</dbReference>
<dbReference type="InterPro" id="IPR005467">
    <property type="entry name" value="His_kinase_dom"/>
</dbReference>
<keyword evidence="9 11" id="KW-1133">Transmembrane helix</keyword>
<keyword evidence="11" id="KW-0472">Membrane</keyword>
<feature type="transmembrane region" description="Helical" evidence="11">
    <location>
        <begin position="12"/>
        <end position="33"/>
    </location>
</feature>
<evidence type="ECO:0000256" key="8">
    <source>
        <dbReference type="ARBA" id="ARBA00022777"/>
    </source>
</evidence>